<dbReference type="InterPro" id="IPR029062">
    <property type="entry name" value="Class_I_gatase-like"/>
</dbReference>
<comment type="caution">
    <text evidence="2">The sequence shown here is derived from an EMBL/GenBank/DDBJ whole genome shotgun (WGS) entry which is preliminary data.</text>
</comment>
<evidence type="ECO:0000313" key="3">
    <source>
        <dbReference type="Proteomes" id="UP001595892"/>
    </source>
</evidence>
<keyword evidence="1" id="KW-0812">Transmembrane</keyword>
<accession>A0ABV9NKZ6</accession>
<dbReference type="RefSeq" id="WP_377004050.1">
    <property type="nucleotide sequence ID" value="NZ_JBHSGG010000022.1"/>
</dbReference>
<evidence type="ECO:0000313" key="2">
    <source>
        <dbReference type="EMBL" id="MFC4728029.1"/>
    </source>
</evidence>
<feature type="transmembrane region" description="Helical" evidence="1">
    <location>
        <begin position="6"/>
        <end position="28"/>
    </location>
</feature>
<dbReference type="Gene3D" id="3.40.50.880">
    <property type="match status" value="1"/>
</dbReference>
<reference evidence="3" key="1">
    <citation type="journal article" date="2019" name="Int. J. Syst. Evol. Microbiol.">
        <title>The Global Catalogue of Microorganisms (GCM) 10K type strain sequencing project: providing services to taxonomists for standard genome sequencing and annotation.</title>
        <authorList>
            <consortium name="The Broad Institute Genomics Platform"/>
            <consortium name="The Broad Institute Genome Sequencing Center for Infectious Disease"/>
            <person name="Wu L."/>
            <person name="Ma J."/>
        </authorList>
    </citation>
    <scope>NUCLEOTIDE SEQUENCE [LARGE SCALE GENOMIC DNA]</scope>
    <source>
        <strain evidence="3">CGMCC 1.13574</strain>
    </source>
</reference>
<protein>
    <submittedName>
        <fullName evidence="2">Carboxypeptidase regulatory-like domain-containing protein</fullName>
    </submittedName>
</protein>
<proteinExistence type="predicted"/>
<dbReference type="Proteomes" id="UP001595892">
    <property type="component" value="Unassembled WGS sequence"/>
</dbReference>
<keyword evidence="1" id="KW-0472">Membrane</keyword>
<dbReference type="EMBL" id="JBHSGG010000022">
    <property type="protein sequence ID" value="MFC4728029.1"/>
    <property type="molecule type" value="Genomic_DNA"/>
</dbReference>
<name>A0ABV9NKZ6_9GAMM</name>
<evidence type="ECO:0000256" key="1">
    <source>
        <dbReference type="SAM" id="Phobius"/>
    </source>
</evidence>
<keyword evidence="3" id="KW-1185">Reference proteome</keyword>
<organism evidence="2 3">
    <name type="scientific">Coralloluteibacterium thermophilum</name>
    <dbReference type="NCBI Taxonomy" id="2707049"/>
    <lineage>
        <taxon>Bacteria</taxon>
        <taxon>Pseudomonadati</taxon>
        <taxon>Pseudomonadota</taxon>
        <taxon>Gammaproteobacteria</taxon>
        <taxon>Lysobacterales</taxon>
        <taxon>Lysobacteraceae</taxon>
        <taxon>Coralloluteibacterium</taxon>
    </lineage>
</organism>
<dbReference type="SUPFAM" id="SSF52317">
    <property type="entry name" value="Class I glutamine amidotransferase-like"/>
    <property type="match status" value="1"/>
</dbReference>
<sequence length="579" mass="59757">MIAGVKVAWLVAALLALAVVLGAVRVALAARARRLRGMHALGIVVLQAAAAVALHAVLFPPTTAHAGGTLTVLTTGGEADGAPGAAVVALPEAAGGGERVPDLATALRRHPDTRTLDVRGAGLTPRDLDAARGLDVRFEPPPLPRGLVALDLPSRVVVGARWSLRGRVEAVPGGRVELRDPSGALATQAALGEDGAFALDAVARAPGRILFELRVLDATGERVERIDVPLAAEPGRAARVLLLSGAPNPELRQLRRWAADAGIALDSRMQISRDLHFGAAPAFEPQALAEADLLVLDERVWTGFDPAQRRALRDAVEQGLGVLLCATGPLDDAGAAALAEFGLHVAPEPDSEEPLPVRLAGAGEDAPLLTSAPLRIEGDATATLLASDGGAPLALWRAQGRGRIAVSRLTDSFRLALEDAPAAHASLWSDLVAALARPAEATPIDTGEDRGVGIRRILCGIGAGAQVRAPSGTDTALVPDAGGCAAWWPAEAGWHRLLGGGEDIDLHVRADSGTGALDAARLRTDTLALAAQPAARAAPAQADIPRPRWPFFLLWLALAGALWGLERHARRGVGSAGQA</sequence>
<keyword evidence="1" id="KW-1133">Transmembrane helix</keyword>
<gene>
    <name evidence="2" type="ORF">ACFO3Q_07605</name>
</gene>